<feature type="transmembrane region" description="Helical" evidence="1">
    <location>
        <begin position="5"/>
        <end position="21"/>
    </location>
</feature>
<dbReference type="EMBL" id="JACCFW010000001">
    <property type="protein sequence ID" value="NYJ73528.1"/>
    <property type="molecule type" value="Genomic_DNA"/>
</dbReference>
<dbReference type="InterPro" id="IPR025323">
    <property type="entry name" value="DUF4229"/>
</dbReference>
<keyword evidence="1" id="KW-0812">Transmembrane</keyword>
<organism evidence="2 3">
    <name type="scientific">Allobranchiibius huperziae</name>
    <dbReference type="NCBI Taxonomy" id="1874116"/>
    <lineage>
        <taxon>Bacteria</taxon>
        <taxon>Bacillati</taxon>
        <taxon>Actinomycetota</taxon>
        <taxon>Actinomycetes</taxon>
        <taxon>Micrococcales</taxon>
        <taxon>Dermacoccaceae</taxon>
        <taxon>Allobranchiibius</taxon>
    </lineage>
</organism>
<evidence type="ECO:0000313" key="2">
    <source>
        <dbReference type="EMBL" id="NYJ73528.1"/>
    </source>
</evidence>
<dbReference type="RefSeq" id="WP_179478848.1">
    <property type="nucleotide sequence ID" value="NZ_JACCFW010000001.1"/>
</dbReference>
<keyword evidence="3" id="KW-1185">Reference proteome</keyword>
<keyword evidence="1" id="KW-1133">Transmembrane helix</keyword>
<evidence type="ECO:0000256" key="1">
    <source>
        <dbReference type="SAM" id="Phobius"/>
    </source>
</evidence>
<dbReference type="Proteomes" id="UP000571817">
    <property type="component" value="Unassembled WGS sequence"/>
</dbReference>
<gene>
    <name evidence="2" type="ORF">HNR15_000491</name>
</gene>
<dbReference type="AlphaFoldDB" id="A0A853D989"/>
<sequence>MARYTLLRLSTFFLVLIALWFCQLRGWPLLVISAVVSAVISVYALRVPRERFAAQVERRVEKKREKADAMRTAEDDD</sequence>
<proteinExistence type="predicted"/>
<dbReference type="Pfam" id="PF14012">
    <property type="entry name" value="DUF4229"/>
    <property type="match status" value="1"/>
</dbReference>
<comment type="caution">
    <text evidence="2">The sequence shown here is derived from an EMBL/GenBank/DDBJ whole genome shotgun (WGS) entry which is preliminary data.</text>
</comment>
<evidence type="ECO:0000313" key="3">
    <source>
        <dbReference type="Proteomes" id="UP000571817"/>
    </source>
</evidence>
<name>A0A853D989_9MICO</name>
<reference evidence="2 3" key="1">
    <citation type="submission" date="2020-07" db="EMBL/GenBank/DDBJ databases">
        <title>Sequencing the genomes of 1000 actinobacteria strains.</title>
        <authorList>
            <person name="Klenk H.-P."/>
        </authorList>
    </citation>
    <scope>NUCLEOTIDE SEQUENCE [LARGE SCALE GENOMIC DNA]</scope>
    <source>
        <strain evidence="2 3">DSM 29531</strain>
    </source>
</reference>
<keyword evidence="1" id="KW-0472">Membrane</keyword>
<evidence type="ECO:0008006" key="4">
    <source>
        <dbReference type="Google" id="ProtNLM"/>
    </source>
</evidence>
<accession>A0A853D989</accession>
<feature type="transmembrane region" description="Helical" evidence="1">
    <location>
        <begin position="27"/>
        <end position="45"/>
    </location>
</feature>
<protein>
    <recommendedName>
        <fullName evidence="4">DUF4229 domain-containing protein</fullName>
    </recommendedName>
</protein>